<sequence>MQMTYSMDEASGVARQATADLTKWLQSLPETLQLQNVENDPNYQHIDVDLLLTNTNGTYQLEIKGDRWHTTGNFFFETHSNKEKNTPGCFIYTQANYLLYYFITPRTLYILPIPETRHWFTTNINRFPERSTTTPVRGGGHYTTVGRLVPIETVIQEVPGVKQYQL</sequence>
<dbReference type="EMBL" id="DSPX01000138">
    <property type="protein sequence ID" value="HGG01698.1"/>
    <property type="molecule type" value="Genomic_DNA"/>
</dbReference>
<reference evidence="1" key="1">
    <citation type="journal article" date="2020" name="mSystems">
        <title>Genome- and Community-Level Interaction Insights into Carbon Utilization and Element Cycling Functions of Hydrothermarchaeota in Hydrothermal Sediment.</title>
        <authorList>
            <person name="Zhou Z."/>
            <person name="Liu Y."/>
            <person name="Xu W."/>
            <person name="Pan J."/>
            <person name="Luo Z.H."/>
            <person name="Li M."/>
        </authorList>
    </citation>
    <scope>NUCLEOTIDE SEQUENCE [LARGE SCALE GENOMIC DNA]</scope>
    <source>
        <strain evidence="1">SpSt-374</strain>
    </source>
</reference>
<proteinExistence type="predicted"/>
<accession>A0A7C3VMU4</accession>
<comment type="caution">
    <text evidence="1">The sequence shown here is derived from an EMBL/GenBank/DDBJ whole genome shotgun (WGS) entry which is preliminary data.</text>
</comment>
<dbReference type="AlphaFoldDB" id="A0A7C3VMU4"/>
<gene>
    <name evidence="1" type="ORF">ENR15_13860</name>
</gene>
<evidence type="ECO:0000313" key="1">
    <source>
        <dbReference type="EMBL" id="HGG01698.1"/>
    </source>
</evidence>
<name>A0A7C3VMU4_9CYAN</name>
<evidence type="ECO:0008006" key="2">
    <source>
        <dbReference type="Google" id="ProtNLM"/>
    </source>
</evidence>
<protein>
    <recommendedName>
        <fullName evidence="2">DUF4365 domain-containing protein</fullName>
    </recommendedName>
</protein>
<organism evidence="1">
    <name type="scientific">Planktothricoides sp. SpSt-374</name>
    <dbReference type="NCBI Taxonomy" id="2282167"/>
    <lineage>
        <taxon>Bacteria</taxon>
        <taxon>Bacillati</taxon>
        <taxon>Cyanobacteriota</taxon>
        <taxon>Cyanophyceae</taxon>
        <taxon>Oscillatoriophycideae</taxon>
        <taxon>Oscillatoriales</taxon>
        <taxon>Oscillatoriaceae</taxon>
        <taxon>Planktothricoides</taxon>
    </lineage>
</organism>